<dbReference type="PATRIC" id="fig|2064.6.peg.2543"/>
<sequence length="323" mass="36473">MVDLYEPMHPYDSGFLDTGDGNRIYYEQLGNPEGKPALYVHGGPGAGFPKRPTRAWDPEAYRVIRYDQRNCGLSTPHASDPAADMALNTTQHLIDDMERLREHLGIERWLLDGASWGSTLILAYAQQHPERVSEIVIQAVTTTRRAETDWLYRGVGGFRPEAWDRFRDFVPESERGGDVYRLLAAYARLMEHPDRAVREQAANEWLAWEDAVIEGEPNGIPGMYSAREMDDRIAFVRICSHFFSNGAWLAEDQLLRGADKLAGIPGVLVHGRYDMGCPVQTAWELAKAWPDAKLHIFDDSGHVGSQDMAGTVRQALEDFKSRR</sequence>
<dbReference type="InterPro" id="IPR000073">
    <property type="entry name" value="AB_hydrolase_1"/>
</dbReference>
<dbReference type="InterPro" id="IPR029058">
    <property type="entry name" value="AB_hydrolase_fold"/>
</dbReference>
<dbReference type="EC" id="3.4.11.5" evidence="8 10"/>
<dbReference type="GO" id="GO:0005737">
    <property type="term" value="C:cytoplasm"/>
    <property type="evidence" value="ECO:0007669"/>
    <property type="project" value="UniProtKB-SubCell"/>
</dbReference>
<dbReference type="GO" id="GO:0006508">
    <property type="term" value="P:proteolysis"/>
    <property type="evidence" value="ECO:0007669"/>
    <property type="project" value="UniProtKB-KW"/>
</dbReference>
<evidence type="ECO:0000256" key="9">
    <source>
        <dbReference type="PIRSR" id="PIRSR006431-1"/>
    </source>
</evidence>
<name>A0A0D0PWW0_KITGR</name>
<feature type="active site" description="Nucleophile" evidence="9">
    <location>
        <position position="115"/>
    </location>
</feature>
<comment type="subcellular location">
    <subcellularLocation>
        <location evidence="2 8">Cytoplasm</location>
    </subcellularLocation>
</comment>
<dbReference type="Gene3D" id="3.40.50.1820">
    <property type="entry name" value="alpha/beta hydrolase"/>
    <property type="match status" value="1"/>
</dbReference>
<keyword evidence="7 8" id="KW-0378">Hydrolase</keyword>
<evidence type="ECO:0000256" key="2">
    <source>
        <dbReference type="ARBA" id="ARBA00004496"/>
    </source>
</evidence>
<evidence type="ECO:0000256" key="1">
    <source>
        <dbReference type="ARBA" id="ARBA00001585"/>
    </source>
</evidence>
<feature type="active site" evidence="9">
    <location>
        <position position="274"/>
    </location>
</feature>
<feature type="domain" description="AB hydrolase-1" evidence="11">
    <location>
        <begin position="38"/>
        <end position="303"/>
    </location>
</feature>
<dbReference type="PANTHER" id="PTHR43722:SF1">
    <property type="entry name" value="PROLINE IMINOPEPTIDASE"/>
    <property type="match status" value="1"/>
</dbReference>
<comment type="caution">
    <text evidence="12">The sequence shown here is derived from an EMBL/GenBank/DDBJ whole genome shotgun (WGS) entry which is preliminary data.</text>
</comment>
<dbReference type="PRINTS" id="PR00793">
    <property type="entry name" value="PROAMNOPTASE"/>
</dbReference>
<evidence type="ECO:0000313" key="13">
    <source>
        <dbReference type="Proteomes" id="UP000032066"/>
    </source>
</evidence>
<dbReference type="InterPro" id="IPR005944">
    <property type="entry name" value="Pro_iminopeptidase"/>
</dbReference>
<protein>
    <recommendedName>
        <fullName evidence="8 10">Proline iminopeptidase</fullName>
        <shortName evidence="8">PIP</shortName>
        <ecNumber evidence="8 10">3.4.11.5</ecNumber>
    </recommendedName>
    <alternativeName>
        <fullName evidence="8">Prolyl aminopeptidase</fullName>
    </alternativeName>
</protein>
<reference evidence="12 13" key="1">
    <citation type="submission" date="2015-02" db="EMBL/GenBank/DDBJ databases">
        <title>Draft genome sequence of Kitasatospora griseola MF730-N6, a bafilomycin, terpentecin and satosporin producer.</title>
        <authorList>
            <person name="Arens J.C."/>
            <person name="Haltli B."/>
            <person name="Kerr R.G."/>
        </authorList>
    </citation>
    <scope>NUCLEOTIDE SEQUENCE [LARGE SCALE GENOMIC DNA]</scope>
    <source>
        <strain evidence="12 13">MF730-N6</strain>
    </source>
</reference>
<comment type="similarity">
    <text evidence="3 8 10">Belongs to the peptidase S33 family.</text>
</comment>
<dbReference type="GO" id="GO:0004177">
    <property type="term" value="F:aminopeptidase activity"/>
    <property type="evidence" value="ECO:0007669"/>
    <property type="project" value="UniProtKB-UniRule"/>
</dbReference>
<dbReference type="PANTHER" id="PTHR43722">
    <property type="entry name" value="PROLINE IMINOPEPTIDASE"/>
    <property type="match status" value="1"/>
</dbReference>
<dbReference type="Proteomes" id="UP000032066">
    <property type="component" value="Unassembled WGS sequence"/>
</dbReference>
<proteinExistence type="inferred from homology"/>
<evidence type="ECO:0000256" key="7">
    <source>
        <dbReference type="ARBA" id="ARBA00022801"/>
    </source>
</evidence>
<dbReference type="OrthoDB" id="9796770at2"/>
<keyword evidence="4 8" id="KW-0031">Aminopeptidase</keyword>
<dbReference type="InterPro" id="IPR002410">
    <property type="entry name" value="Peptidase_S33"/>
</dbReference>
<evidence type="ECO:0000259" key="11">
    <source>
        <dbReference type="Pfam" id="PF00561"/>
    </source>
</evidence>
<comment type="catalytic activity">
    <reaction evidence="1 8 10">
        <text>Release of N-terminal proline from a peptide.</text>
        <dbReference type="EC" id="3.4.11.5"/>
    </reaction>
</comment>
<dbReference type="Pfam" id="PF00561">
    <property type="entry name" value="Abhydrolase_1"/>
    <property type="match status" value="1"/>
</dbReference>
<dbReference type="EMBL" id="JXZB01000002">
    <property type="protein sequence ID" value="KIQ64822.1"/>
    <property type="molecule type" value="Genomic_DNA"/>
</dbReference>
<feature type="active site" description="Proton donor" evidence="9">
    <location>
        <position position="302"/>
    </location>
</feature>
<keyword evidence="6 8" id="KW-0645">Protease</keyword>
<dbReference type="NCBIfam" id="TIGR01249">
    <property type="entry name" value="pro_imino_pep_1"/>
    <property type="match status" value="1"/>
</dbReference>
<evidence type="ECO:0000256" key="5">
    <source>
        <dbReference type="ARBA" id="ARBA00022490"/>
    </source>
</evidence>
<evidence type="ECO:0000256" key="3">
    <source>
        <dbReference type="ARBA" id="ARBA00010088"/>
    </source>
</evidence>
<gene>
    <name evidence="12" type="ORF">TR51_11835</name>
</gene>
<evidence type="ECO:0000256" key="6">
    <source>
        <dbReference type="ARBA" id="ARBA00022670"/>
    </source>
</evidence>
<evidence type="ECO:0000256" key="10">
    <source>
        <dbReference type="RuleBase" id="RU003421"/>
    </source>
</evidence>
<dbReference type="PIRSF" id="PIRSF006431">
    <property type="entry name" value="Pept_S33"/>
    <property type="match status" value="1"/>
</dbReference>
<organism evidence="12 13">
    <name type="scientific">Kitasatospora griseola</name>
    <name type="common">Streptomyces griseolosporeus</name>
    <dbReference type="NCBI Taxonomy" id="2064"/>
    <lineage>
        <taxon>Bacteria</taxon>
        <taxon>Bacillati</taxon>
        <taxon>Actinomycetota</taxon>
        <taxon>Actinomycetes</taxon>
        <taxon>Kitasatosporales</taxon>
        <taxon>Streptomycetaceae</taxon>
        <taxon>Kitasatospora</taxon>
    </lineage>
</organism>
<evidence type="ECO:0000313" key="12">
    <source>
        <dbReference type="EMBL" id="KIQ64822.1"/>
    </source>
</evidence>
<dbReference type="STRING" id="2064.TR51_11835"/>
<keyword evidence="13" id="KW-1185">Reference proteome</keyword>
<dbReference type="RefSeq" id="WP_043910655.1">
    <property type="nucleotide sequence ID" value="NZ_JXZB01000002.1"/>
</dbReference>
<evidence type="ECO:0000256" key="8">
    <source>
        <dbReference type="PIRNR" id="PIRNR006431"/>
    </source>
</evidence>
<accession>A0A0D0PWW0</accession>
<keyword evidence="5 8" id="KW-0963">Cytoplasm</keyword>
<evidence type="ECO:0000256" key="4">
    <source>
        <dbReference type="ARBA" id="ARBA00022438"/>
    </source>
</evidence>
<dbReference type="SUPFAM" id="SSF53474">
    <property type="entry name" value="alpha/beta-Hydrolases"/>
    <property type="match status" value="1"/>
</dbReference>
<dbReference type="AlphaFoldDB" id="A0A0D0PWW0"/>